<name>A0A158KLQ8_9BURK</name>
<evidence type="ECO:0000313" key="1">
    <source>
        <dbReference type="EMBL" id="SAL82067.1"/>
    </source>
</evidence>
<keyword evidence="2" id="KW-1185">Reference proteome</keyword>
<organism evidence="1 2">
    <name type="scientific">Caballeronia terrestris</name>
    <dbReference type="NCBI Taxonomy" id="1226301"/>
    <lineage>
        <taxon>Bacteria</taxon>
        <taxon>Pseudomonadati</taxon>
        <taxon>Pseudomonadota</taxon>
        <taxon>Betaproteobacteria</taxon>
        <taxon>Burkholderiales</taxon>
        <taxon>Burkholderiaceae</taxon>
        <taxon>Caballeronia</taxon>
    </lineage>
</organism>
<dbReference type="Proteomes" id="UP000054925">
    <property type="component" value="Unassembled WGS sequence"/>
</dbReference>
<sequence length="284" mass="31249">MRNKALTVSFPFKKEVVTSLRNRKRYAGSIHDGETASKYGYSSALVPGDHLYGFMSQVAVDAWGLDWLERGVISSRSRRPAYDNQKLRLSTSALNREADGAMIAVEISDLNGEVIAIGSIGLPDVAIAPPSLKDFPVMPAPAERPKVHRGAMFAGQRLYTNSTEIDDERHRVALAEFQESWPKYSEERIVPAARLLRQALRDEVASYAYPTPSIFVSAATQHFGTARVGDVLTTSSILTDTSEHKGASYFECTTLVIANRTRVIAQIDRRTIYAAAVSIGSDRP</sequence>
<dbReference type="EMBL" id="FCOL02000070">
    <property type="protein sequence ID" value="SAL82067.1"/>
    <property type="molecule type" value="Genomic_DNA"/>
</dbReference>
<gene>
    <name evidence="1" type="ORF">AWB67_06021</name>
</gene>
<evidence type="ECO:0000313" key="2">
    <source>
        <dbReference type="Proteomes" id="UP000054925"/>
    </source>
</evidence>
<proteinExistence type="predicted"/>
<protein>
    <recommendedName>
        <fullName evidence="3">MaoC like domain protein</fullName>
    </recommendedName>
</protein>
<accession>A0A158KLQ8</accession>
<dbReference type="AlphaFoldDB" id="A0A158KLQ8"/>
<dbReference type="InterPro" id="IPR029069">
    <property type="entry name" value="HotDog_dom_sf"/>
</dbReference>
<dbReference type="SUPFAM" id="SSF54637">
    <property type="entry name" value="Thioesterase/thiol ester dehydrase-isomerase"/>
    <property type="match status" value="1"/>
</dbReference>
<reference evidence="1" key="1">
    <citation type="submission" date="2016-01" db="EMBL/GenBank/DDBJ databases">
        <authorList>
            <person name="Peeters C."/>
        </authorList>
    </citation>
    <scope>NUCLEOTIDE SEQUENCE [LARGE SCALE GENOMIC DNA]</scope>
    <source>
        <strain evidence="1">LMG 22937</strain>
    </source>
</reference>
<comment type="caution">
    <text evidence="1">The sequence shown here is derived from an EMBL/GenBank/DDBJ whole genome shotgun (WGS) entry which is preliminary data.</text>
</comment>
<evidence type="ECO:0008006" key="3">
    <source>
        <dbReference type="Google" id="ProtNLM"/>
    </source>
</evidence>